<accession>A0ABR7YLT8</accession>
<evidence type="ECO:0008006" key="3">
    <source>
        <dbReference type="Google" id="ProtNLM"/>
    </source>
</evidence>
<reference evidence="1 2" key="1">
    <citation type="submission" date="2020-08" db="EMBL/GenBank/DDBJ databases">
        <title>Sphingobacterium sp. DN00404 isolated from aquaculture water.</title>
        <authorList>
            <person name="Zhang M."/>
        </authorList>
    </citation>
    <scope>NUCLEOTIDE SEQUENCE [LARGE SCALE GENOMIC DNA]</scope>
    <source>
        <strain evidence="1 2">DN00404</strain>
    </source>
</reference>
<organism evidence="1 2">
    <name type="scientific">Sphingobacterium micropteri</name>
    <dbReference type="NCBI Taxonomy" id="2763501"/>
    <lineage>
        <taxon>Bacteria</taxon>
        <taxon>Pseudomonadati</taxon>
        <taxon>Bacteroidota</taxon>
        <taxon>Sphingobacteriia</taxon>
        <taxon>Sphingobacteriales</taxon>
        <taxon>Sphingobacteriaceae</taxon>
        <taxon>Sphingobacterium</taxon>
    </lineage>
</organism>
<dbReference type="RefSeq" id="WP_190993308.1">
    <property type="nucleotide sequence ID" value="NZ_JACOIK010000003.1"/>
</dbReference>
<proteinExistence type="predicted"/>
<gene>
    <name evidence="1" type="ORF">H8B06_05615</name>
</gene>
<comment type="caution">
    <text evidence="1">The sequence shown here is derived from an EMBL/GenBank/DDBJ whole genome shotgun (WGS) entry which is preliminary data.</text>
</comment>
<keyword evidence="2" id="KW-1185">Reference proteome</keyword>
<evidence type="ECO:0000313" key="2">
    <source>
        <dbReference type="Proteomes" id="UP000602759"/>
    </source>
</evidence>
<protein>
    <recommendedName>
        <fullName evidence="3">Anti-sigma factor</fullName>
    </recommendedName>
</protein>
<evidence type="ECO:0000313" key="1">
    <source>
        <dbReference type="EMBL" id="MBD1432295.1"/>
    </source>
</evidence>
<name>A0ABR7YLT8_9SPHI</name>
<sequence length="62" mass="7171">MAERDPFKIAEKIFSYRTGKLDAAERDILEQQMAADPALKALVEELHDLDHVQKEMIYLLVI</sequence>
<dbReference type="EMBL" id="JACOIK010000003">
    <property type="protein sequence ID" value="MBD1432295.1"/>
    <property type="molecule type" value="Genomic_DNA"/>
</dbReference>
<dbReference type="Proteomes" id="UP000602759">
    <property type="component" value="Unassembled WGS sequence"/>
</dbReference>